<evidence type="ECO:0008006" key="4">
    <source>
        <dbReference type="Google" id="ProtNLM"/>
    </source>
</evidence>
<dbReference type="OrthoDB" id="1745136at2759"/>
<gene>
    <name evidence="2" type="ORF">SHERM_04071</name>
</gene>
<dbReference type="AlphaFoldDB" id="A0A9N7RMI8"/>
<proteinExistence type="predicted"/>
<reference evidence="2" key="1">
    <citation type="submission" date="2019-12" db="EMBL/GenBank/DDBJ databases">
        <authorList>
            <person name="Scholes J."/>
        </authorList>
    </citation>
    <scope>NUCLEOTIDE SEQUENCE</scope>
</reference>
<name>A0A9N7RMI8_STRHE</name>
<evidence type="ECO:0000256" key="1">
    <source>
        <dbReference type="SAM" id="MobiDB-lite"/>
    </source>
</evidence>
<protein>
    <recommendedName>
        <fullName evidence="4">Retrotransposon Copia-like N-terminal domain-containing protein</fullName>
    </recommendedName>
</protein>
<comment type="caution">
    <text evidence="2">The sequence shown here is derived from an EMBL/GenBank/DDBJ whole genome shotgun (WGS) entry which is preliminary data.</text>
</comment>
<dbReference type="EMBL" id="CACSLK010030184">
    <property type="protein sequence ID" value="CAA0837053.1"/>
    <property type="molecule type" value="Genomic_DNA"/>
</dbReference>
<dbReference type="PANTHER" id="PTHR37610:SF38">
    <property type="entry name" value="RETROTRANSPOSON COPIA-LIKE N-TERMINAL DOMAIN-CONTAINING PROTEIN"/>
    <property type="match status" value="1"/>
</dbReference>
<evidence type="ECO:0000313" key="2">
    <source>
        <dbReference type="EMBL" id="CAA0837053.1"/>
    </source>
</evidence>
<keyword evidence="3" id="KW-1185">Reference proteome</keyword>
<dbReference type="Proteomes" id="UP001153555">
    <property type="component" value="Unassembled WGS sequence"/>
</dbReference>
<sequence length="376" mass="42129">MATDENRALSTGNSSTDLSEKFDRFLQTLQQPTQTAIPQSITLNVKLNQHNFPIWSRLMKVAIGGRGKLRHLTGNPPPPSTDSPEYSKWEEHDLTICSWLLENMEPDVMLNYAEFPSAREIWNNMTLTFAQSRDGVQIFDLIVKANTIRRGTDSIEDFFSKLQRLWRDIEQRQINPMRCPEDIAIFNQLRSEQKLYQFLAGVGEEFATDRRELLNQEPLPAVETAYATIRRERDRRTVMGHNEPSPAEASGIGSGLKTQIQIGEGTAAKNSSVATKLRSEGAGSSRRSGGDKSKLWCTHCGRNRHTKETCFLLIGFPEGWDNRQRESQIREAAGSVHRKPTATMAVEAGSAKPEEKGMVARAQMAAAAKEVGQQTP</sequence>
<feature type="region of interest" description="Disordered" evidence="1">
    <location>
        <begin position="265"/>
        <end position="292"/>
    </location>
</feature>
<organism evidence="2 3">
    <name type="scientific">Striga hermonthica</name>
    <name type="common">Purple witchweed</name>
    <name type="synonym">Buchnera hermonthica</name>
    <dbReference type="NCBI Taxonomy" id="68872"/>
    <lineage>
        <taxon>Eukaryota</taxon>
        <taxon>Viridiplantae</taxon>
        <taxon>Streptophyta</taxon>
        <taxon>Embryophyta</taxon>
        <taxon>Tracheophyta</taxon>
        <taxon>Spermatophyta</taxon>
        <taxon>Magnoliopsida</taxon>
        <taxon>eudicotyledons</taxon>
        <taxon>Gunneridae</taxon>
        <taxon>Pentapetalae</taxon>
        <taxon>asterids</taxon>
        <taxon>lamiids</taxon>
        <taxon>Lamiales</taxon>
        <taxon>Orobanchaceae</taxon>
        <taxon>Buchnereae</taxon>
        <taxon>Striga</taxon>
    </lineage>
</organism>
<evidence type="ECO:0000313" key="3">
    <source>
        <dbReference type="Proteomes" id="UP001153555"/>
    </source>
</evidence>
<dbReference type="PANTHER" id="PTHR37610">
    <property type="entry name" value="CCHC-TYPE DOMAIN-CONTAINING PROTEIN"/>
    <property type="match status" value="1"/>
</dbReference>
<accession>A0A9N7RMI8</accession>